<organism evidence="2 3">
    <name type="scientific">Parafrankia colletiae</name>
    <dbReference type="NCBI Taxonomy" id="573497"/>
    <lineage>
        <taxon>Bacteria</taxon>
        <taxon>Bacillati</taxon>
        <taxon>Actinomycetota</taxon>
        <taxon>Actinomycetes</taxon>
        <taxon>Frankiales</taxon>
        <taxon>Frankiaceae</taxon>
        <taxon>Parafrankia</taxon>
    </lineage>
</organism>
<feature type="compositionally biased region" description="Gly residues" evidence="1">
    <location>
        <begin position="1"/>
        <end position="11"/>
    </location>
</feature>
<evidence type="ECO:0000313" key="2">
    <source>
        <dbReference type="EMBL" id="OHV32688.1"/>
    </source>
</evidence>
<proteinExistence type="predicted"/>
<evidence type="ECO:0000256" key="1">
    <source>
        <dbReference type="SAM" id="MobiDB-lite"/>
    </source>
</evidence>
<dbReference type="EMBL" id="MBLM01000137">
    <property type="protein sequence ID" value="OHV32688.1"/>
    <property type="molecule type" value="Genomic_DNA"/>
</dbReference>
<evidence type="ECO:0000313" key="3">
    <source>
        <dbReference type="Proteomes" id="UP000179627"/>
    </source>
</evidence>
<accession>A0A1S1QD11</accession>
<dbReference type="Proteomes" id="UP000179627">
    <property type="component" value="Unassembled WGS sequence"/>
</dbReference>
<gene>
    <name evidence="2" type="ORF">CC117_24375</name>
</gene>
<keyword evidence="3" id="KW-1185">Reference proteome</keyword>
<protein>
    <submittedName>
        <fullName evidence="2">Uncharacterized protein</fullName>
    </submittedName>
</protein>
<reference evidence="3" key="1">
    <citation type="submission" date="2016-07" db="EMBL/GenBank/DDBJ databases">
        <title>Sequence Frankia sp. strain CcI1.17.</title>
        <authorList>
            <person name="Ghodhbane-Gtari F."/>
            <person name="Swanson E."/>
            <person name="Gueddou A."/>
            <person name="Morris K."/>
            <person name="Hezbri K."/>
            <person name="Ktari A."/>
            <person name="Nouioui I."/>
            <person name="Abebe-Akele F."/>
            <person name="Simpson S."/>
            <person name="Thomas K."/>
            <person name="Gtari M."/>
            <person name="Tisa L.S."/>
            <person name="Hurst S."/>
        </authorList>
    </citation>
    <scope>NUCLEOTIDE SEQUENCE [LARGE SCALE GENOMIC DNA]</scope>
    <source>
        <strain evidence="3">Cc1.17</strain>
    </source>
</reference>
<feature type="compositionally biased region" description="Basic and acidic residues" evidence="1">
    <location>
        <begin position="25"/>
        <end position="34"/>
    </location>
</feature>
<sequence length="105" mass="10710">MHGDKAGGTGTANGERPDTVTVSGRFRDRARHEPGGSGADGLARTGVAGLVVLRRVQQRNERAVGCEPGYATRTHGARAGPAVVVLTVVVSVHLEQKLATATAGG</sequence>
<name>A0A1S1QD11_9ACTN</name>
<comment type="caution">
    <text evidence="2">The sequence shown here is derived from an EMBL/GenBank/DDBJ whole genome shotgun (WGS) entry which is preliminary data.</text>
</comment>
<dbReference type="RefSeq" id="WP_071087630.1">
    <property type="nucleotide sequence ID" value="NZ_MBLM01000137.1"/>
</dbReference>
<feature type="region of interest" description="Disordered" evidence="1">
    <location>
        <begin position="1"/>
        <end position="42"/>
    </location>
</feature>
<dbReference type="AlphaFoldDB" id="A0A1S1QD11"/>